<gene>
    <name evidence="3" type="ORF">GCM10009533_42960</name>
</gene>
<evidence type="ECO:0000259" key="2">
    <source>
        <dbReference type="Pfam" id="PF13401"/>
    </source>
</evidence>
<accession>A0ABN1DC59</accession>
<comment type="caution">
    <text evidence="3">The sequence shown here is derived from an EMBL/GenBank/DDBJ whole genome shotgun (WGS) entry which is preliminary data.</text>
</comment>
<evidence type="ECO:0008006" key="5">
    <source>
        <dbReference type="Google" id="ProtNLM"/>
    </source>
</evidence>
<dbReference type="InterPro" id="IPR006847">
    <property type="entry name" value="IF2_N"/>
</dbReference>
<dbReference type="InterPro" id="IPR027417">
    <property type="entry name" value="P-loop_NTPase"/>
</dbReference>
<keyword evidence="4" id="KW-1185">Reference proteome</keyword>
<evidence type="ECO:0000313" key="4">
    <source>
        <dbReference type="Proteomes" id="UP001500729"/>
    </source>
</evidence>
<protein>
    <recommendedName>
        <fullName evidence="5">AAA+ ATPase domain-containing protein</fullName>
    </recommendedName>
</protein>
<reference evidence="3 4" key="1">
    <citation type="journal article" date="2019" name="Int. J. Syst. Evol. Microbiol.">
        <title>The Global Catalogue of Microorganisms (GCM) 10K type strain sequencing project: providing services to taxonomists for standard genome sequencing and annotation.</title>
        <authorList>
            <consortium name="The Broad Institute Genomics Platform"/>
            <consortium name="The Broad Institute Genome Sequencing Center for Infectious Disease"/>
            <person name="Wu L."/>
            <person name="Ma J."/>
        </authorList>
    </citation>
    <scope>NUCLEOTIDE SEQUENCE [LARGE SCALE GENOMIC DNA]</scope>
    <source>
        <strain evidence="3 4">JCM 10303</strain>
    </source>
</reference>
<dbReference type="Pfam" id="PF13401">
    <property type="entry name" value="AAA_22"/>
    <property type="match status" value="1"/>
</dbReference>
<feature type="domain" description="Translation initiation factor IF-2 N-terminal" evidence="1">
    <location>
        <begin position="6"/>
        <end position="53"/>
    </location>
</feature>
<feature type="domain" description="ORC1/DEAH AAA+ ATPase" evidence="2">
    <location>
        <begin position="259"/>
        <end position="413"/>
    </location>
</feature>
<dbReference type="EMBL" id="BAAAGS010000030">
    <property type="protein sequence ID" value="GAA0539219.1"/>
    <property type="molecule type" value="Genomic_DNA"/>
</dbReference>
<dbReference type="Pfam" id="PF04760">
    <property type="entry name" value="IF2_N"/>
    <property type="match status" value="1"/>
</dbReference>
<dbReference type="PANTHER" id="PTHR34301:SF8">
    <property type="entry name" value="ATPASE DOMAIN-CONTAINING PROTEIN"/>
    <property type="match status" value="1"/>
</dbReference>
<dbReference type="Gene3D" id="1.10.10.2480">
    <property type="match status" value="1"/>
</dbReference>
<evidence type="ECO:0000259" key="1">
    <source>
        <dbReference type="Pfam" id="PF04760"/>
    </source>
</evidence>
<dbReference type="PANTHER" id="PTHR34301">
    <property type="entry name" value="DNA-BINDING PROTEIN-RELATED"/>
    <property type="match status" value="1"/>
</dbReference>
<dbReference type="SUPFAM" id="SSF52540">
    <property type="entry name" value="P-loop containing nucleoside triphosphate hydrolases"/>
    <property type="match status" value="1"/>
</dbReference>
<name>A0ABN1DC59_SACER</name>
<organism evidence="3 4">
    <name type="scientific">Saccharopolyspora erythraea</name>
    <name type="common">Streptomyces erythraeus</name>
    <dbReference type="NCBI Taxonomy" id="1836"/>
    <lineage>
        <taxon>Bacteria</taxon>
        <taxon>Bacillati</taxon>
        <taxon>Actinomycetota</taxon>
        <taxon>Actinomycetes</taxon>
        <taxon>Pseudonocardiales</taxon>
        <taxon>Pseudonocardiaceae</taxon>
        <taxon>Saccharopolyspora</taxon>
    </lineage>
</organism>
<dbReference type="Gene3D" id="3.40.50.300">
    <property type="entry name" value="P-loop containing nucleotide triphosphate hydrolases"/>
    <property type="match status" value="1"/>
</dbReference>
<sequence>MTRVGLRVHELAKSLSMSSHRVLARLSELGVPARSPSSLVDSATATRVKESFGQYDVATEAGATTPRQSTWNAGAVKPSTHPDTLRNLQRLKEAFPVVEDHQVILARFGSQFLYSVTGRVPKFDDCGFALVRFSQAIENAFGLTREVFFFYSPHKDLQIRTFRAAKNALIGLQREVTPDMMFLWAPDKRLREKLDDWSSGNFLAIPLELSDDGDPIAFIKLLRDYVFKRDLFYETTPVRGDRFFGRRQLLQSLRDDIRNQRVAGLFGLRKAGKTSVLSELAQNLSGPETIFILRDLESLPSPPDDPVPILLQDLIDDLRGELRQRELSTQDLSRLAGHAGISDFKRAFQATLRKLARSDIKVVLMLDEIEYLTPSDRIDVSEGDMTSVAQLLGTLRSLVQENYNFTFLLSGLTSAIIESGRLYGRPNPLFSWAKANFLAPFERHEADDLARSVGQKMGITIQEGALEALFDATGGHAFLYRHLASSVVNELPVDTFHREIKKPLVLRTINTWRRQVAGNMREMLDHVRRYYPDESYLLQILMEEPESFAVVADDVPLALGHLISLGLVQEVDNSYELTPVLQLL</sequence>
<proteinExistence type="predicted"/>
<dbReference type="Proteomes" id="UP001500729">
    <property type="component" value="Unassembled WGS sequence"/>
</dbReference>
<dbReference type="InterPro" id="IPR049945">
    <property type="entry name" value="AAA_22"/>
</dbReference>
<evidence type="ECO:0000313" key="3">
    <source>
        <dbReference type="EMBL" id="GAA0539219.1"/>
    </source>
</evidence>